<dbReference type="EMBL" id="LR797110">
    <property type="protein sequence ID" value="CAB4187395.1"/>
    <property type="molecule type" value="Genomic_DNA"/>
</dbReference>
<dbReference type="EMBL" id="LR797301">
    <property type="protein sequence ID" value="CAB4199788.1"/>
    <property type="molecule type" value="Genomic_DNA"/>
</dbReference>
<organism evidence="3">
    <name type="scientific">uncultured Caudovirales phage</name>
    <dbReference type="NCBI Taxonomy" id="2100421"/>
    <lineage>
        <taxon>Viruses</taxon>
        <taxon>Duplodnaviria</taxon>
        <taxon>Heunggongvirae</taxon>
        <taxon>Uroviricota</taxon>
        <taxon>Caudoviricetes</taxon>
        <taxon>Peduoviridae</taxon>
        <taxon>Maltschvirus</taxon>
        <taxon>Maltschvirus maltsch</taxon>
    </lineage>
</organism>
<dbReference type="EMBL" id="LR796467">
    <property type="protein sequence ID" value="CAB4146494.1"/>
    <property type="molecule type" value="Genomic_DNA"/>
</dbReference>
<accession>A0A6J5R3F6</accession>
<sequence>MKTHTLFTTLDGGKVLAYYDTHTRVWWAYRVDRHGFQVGDAIDDAGKPGITQIATVLWGDSK</sequence>
<evidence type="ECO:0000313" key="1">
    <source>
        <dbReference type="EMBL" id="CAB4146494.1"/>
    </source>
</evidence>
<name>A0A6J5R3F6_9CAUD</name>
<gene>
    <name evidence="2" type="ORF">UFOVP1008_10</name>
    <name evidence="3" type="ORF">UFOVP1160_36</name>
    <name evidence="4" type="ORF">UFOVP1352_14</name>
    <name evidence="1" type="ORF">UFOVP498_18</name>
</gene>
<protein>
    <submittedName>
        <fullName evidence="3">Uncharacterized protein</fullName>
    </submittedName>
</protein>
<reference evidence="3" key="1">
    <citation type="submission" date="2020-05" db="EMBL/GenBank/DDBJ databases">
        <authorList>
            <person name="Chiriac C."/>
            <person name="Salcher M."/>
            <person name="Ghai R."/>
            <person name="Kavagutti S V."/>
        </authorList>
    </citation>
    <scope>NUCLEOTIDE SEQUENCE</scope>
</reference>
<dbReference type="EMBL" id="LR796954">
    <property type="protein sequence ID" value="CAB4177555.1"/>
    <property type="molecule type" value="Genomic_DNA"/>
</dbReference>
<evidence type="ECO:0000313" key="4">
    <source>
        <dbReference type="EMBL" id="CAB4199788.1"/>
    </source>
</evidence>
<proteinExistence type="predicted"/>
<evidence type="ECO:0000313" key="3">
    <source>
        <dbReference type="EMBL" id="CAB4187395.1"/>
    </source>
</evidence>
<evidence type="ECO:0000313" key="2">
    <source>
        <dbReference type="EMBL" id="CAB4177555.1"/>
    </source>
</evidence>